<evidence type="ECO:0000256" key="1">
    <source>
        <dbReference type="ARBA" id="ARBA00004496"/>
    </source>
</evidence>
<gene>
    <name evidence="5" type="ORF">FBUS_06516</name>
</gene>
<evidence type="ECO:0000313" key="5">
    <source>
        <dbReference type="EMBL" id="KAA0189453.1"/>
    </source>
</evidence>
<dbReference type="Gene3D" id="1.20.900.10">
    <property type="entry name" value="Dbl homology (DH) domain"/>
    <property type="match status" value="1"/>
</dbReference>
<feature type="compositionally biased region" description="Basic and acidic residues" evidence="3">
    <location>
        <begin position="1"/>
        <end position="13"/>
    </location>
</feature>
<dbReference type="InterPro" id="IPR035899">
    <property type="entry name" value="DBL_dom_sf"/>
</dbReference>
<evidence type="ECO:0000259" key="4">
    <source>
        <dbReference type="PROSITE" id="PS50010"/>
    </source>
</evidence>
<name>A0A8E0RPW0_9TREM</name>
<dbReference type="InterPro" id="IPR011993">
    <property type="entry name" value="PH-like_dom_sf"/>
</dbReference>
<dbReference type="AlphaFoldDB" id="A0A8E0RPW0"/>
<comment type="caution">
    <text evidence="5">The sequence shown here is derived from an EMBL/GenBank/DDBJ whole genome shotgun (WGS) entry which is preliminary data.</text>
</comment>
<dbReference type="GO" id="GO:0035025">
    <property type="term" value="P:positive regulation of Rho protein signal transduction"/>
    <property type="evidence" value="ECO:0007669"/>
    <property type="project" value="TreeGrafter"/>
</dbReference>
<dbReference type="Pfam" id="PF00621">
    <property type="entry name" value="RhoGEF"/>
    <property type="match status" value="1"/>
</dbReference>
<dbReference type="SUPFAM" id="SSF48065">
    <property type="entry name" value="DBL homology domain (DH-domain)"/>
    <property type="match status" value="1"/>
</dbReference>
<dbReference type="InterPro" id="IPR000219">
    <property type="entry name" value="DH_dom"/>
</dbReference>
<sequence>MSSKNDEESDTRQHSSAPSRCRGLVKNLFRKQPTLPVLEEHDKQKRNMSNRESWDLCNSVRKNNSPSDHERINVETSSNSDVASDFGDTQRSLMKSDSSDSFASSMETILDYVSHLYVARECLEASRKHKREFADFLARCHKTSFSKRLDLWHFLDTPRTRLIRYPLLINRLIKLTAETDPDKKVLIQIRDAFGRITRELDDRAAEVMCRFHLHRIQLSSSLLHSEIIKRQKALLLNGTLKTKEGPVKAFVFSEVMLLTLPCTQKGRFDSDVGDTWDAANKRDLDELFSTKCCVLNNTPSTSTVTTTAATIPTSNTTTITTPSSRRWSFLTRRLSNCYELRRGQIDCDSVSPSMDNTPTVARSRRPNSVPVDPLPDAVPYLERYHVYRQPILLRDCILENLADGEVRFTSLRRALSLDNSGSSLLSSNLLSVLSCCHEFS</sequence>
<dbReference type="InterPro" id="IPR051480">
    <property type="entry name" value="Endocytic_GEF_Adapter"/>
</dbReference>
<evidence type="ECO:0000313" key="6">
    <source>
        <dbReference type="Proteomes" id="UP000728185"/>
    </source>
</evidence>
<evidence type="ECO:0000256" key="3">
    <source>
        <dbReference type="SAM" id="MobiDB-lite"/>
    </source>
</evidence>
<dbReference type="Proteomes" id="UP000728185">
    <property type="component" value="Unassembled WGS sequence"/>
</dbReference>
<keyword evidence="2" id="KW-0963">Cytoplasm</keyword>
<proteinExistence type="predicted"/>
<dbReference type="OrthoDB" id="1716625at2759"/>
<accession>A0A8E0RPW0</accession>
<dbReference type="EMBL" id="LUCM01007716">
    <property type="protein sequence ID" value="KAA0189453.1"/>
    <property type="molecule type" value="Genomic_DNA"/>
</dbReference>
<dbReference type="Gene3D" id="2.30.29.30">
    <property type="entry name" value="Pleckstrin-homology domain (PH domain)/Phosphotyrosine-binding domain (PTB)"/>
    <property type="match status" value="1"/>
</dbReference>
<keyword evidence="6" id="KW-1185">Reference proteome</keyword>
<feature type="region of interest" description="Disordered" evidence="3">
    <location>
        <begin position="1"/>
        <end position="85"/>
    </location>
</feature>
<feature type="domain" description="DH" evidence="4">
    <location>
        <begin position="112"/>
        <end position="203"/>
    </location>
</feature>
<dbReference type="PANTHER" id="PTHR46006:SF8">
    <property type="entry name" value="DH DOMAIN-CONTAINING PROTEIN"/>
    <property type="match status" value="1"/>
</dbReference>
<reference evidence="5" key="1">
    <citation type="submission" date="2019-05" db="EMBL/GenBank/DDBJ databases">
        <title>Annotation for the trematode Fasciolopsis buski.</title>
        <authorList>
            <person name="Choi Y.-J."/>
        </authorList>
    </citation>
    <scope>NUCLEOTIDE SEQUENCE</scope>
    <source>
        <strain evidence="5">HT</strain>
        <tissue evidence="5">Whole worm</tissue>
    </source>
</reference>
<feature type="compositionally biased region" description="Polar residues" evidence="3">
    <location>
        <begin position="74"/>
        <end position="85"/>
    </location>
</feature>
<dbReference type="PANTHER" id="PTHR46006">
    <property type="entry name" value="RHO GUANINE NUCLEOTIDE EXCHANGE FACTOR AT 64C, ISOFORM A"/>
    <property type="match status" value="1"/>
</dbReference>
<protein>
    <recommendedName>
        <fullName evidence="4">DH domain-containing protein</fullName>
    </recommendedName>
</protein>
<dbReference type="GO" id="GO:0005737">
    <property type="term" value="C:cytoplasm"/>
    <property type="evidence" value="ECO:0007669"/>
    <property type="project" value="UniProtKB-SubCell"/>
</dbReference>
<dbReference type="PROSITE" id="PS50010">
    <property type="entry name" value="DH_2"/>
    <property type="match status" value="1"/>
</dbReference>
<organism evidence="5 6">
    <name type="scientific">Fasciolopsis buskii</name>
    <dbReference type="NCBI Taxonomy" id="27845"/>
    <lineage>
        <taxon>Eukaryota</taxon>
        <taxon>Metazoa</taxon>
        <taxon>Spiralia</taxon>
        <taxon>Lophotrochozoa</taxon>
        <taxon>Platyhelminthes</taxon>
        <taxon>Trematoda</taxon>
        <taxon>Digenea</taxon>
        <taxon>Plagiorchiida</taxon>
        <taxon>Echinostomata</taxon>
        <taxon>Echinostomatoidea</taxon>
        <taxon>Fasciolidae</taxon>
        <taxon>Fasciolopsis</taxon>
    </lineage>
</organism>
<dbReference type="GO" id="GO:0005085">
    <property type="term" value="F:guanyl-nucleotide exchange factor activity"/>
    <property type="evidence" value="ECO:0007669"/>
    <property type="project" value="InterPro"/>
</dbReference>
<evidence type="ECO:0000256" key="2">
    <source>
        <dbReference type="ARBA" id="ARBA00022490"/>
    </source>
</evidence>
<comment type="subcellular location">
    <subcellularLocation>
        <location evidence="1">Cytoplasm</location>
    </subcellularLocation>
</comment>